<gene>
    <name evidence="4" type="ORF">GA0070604_2868</name>
</gene>
<organism evidence="4 5">
    <name type="scientific">Micromonospora eburnea</name>
    <dbReference type="NCBI Taxonomy" id="227316"/>
    <lineage>
        <taxon>Bacteria</taxon>
        <taxon>Bacillati</taxon>
        <taxon>Actinomycetota</taxon>
        <taxon>Actinomycetes</taxon>
        <taxon>Micromonosporales</taxon>
        <taxon>Micromonosporaceae</taxon>
        <taxon>Micromonospora</taxon>
    </lineage>
</organism>
<evidence type="ECO:0000256" key="3">
    <source>
        <dbReference type="RuleBase" id="RU003560"/>
    </source>
</evidence>
<dbReference type="GO" id="GO:0008483">
    <property type="term" value="F:transaminase activity"/>
    <property type="evidence" value="ECO:0007669"/>
    <property type="project" value="InterPro"/>
</dbReference>
<accession>A0A1C6UIT4</accession>
<comment type="cofactor">
    <cofactor evidence="1">
        <name>pyridoxal 5'-phosphate</name>
        <dbReference type="ChEBI" id="CHEBI:597326"/>
    </cofactor>
</comment>
<dbReference type="InterPro" id="IPR015421">
    <property type="entry name" value="PyrdxlP-dep_Trfase_major"/>
</dbReference>
<proteinExistence type="inferred from homology"/>
<keyword evidence="2 3" id="KW-0663">Pyridoxal phosphate</keyword>
<dbReference type="Proteomes" id="UP000199696">
    <property type="component" value="Unassembled WGS sequence"/>
</dbReference>
<dbReference type="RefSeq" id="WP_091118395.1">
    <property type="nucleotide sequence ID" value="NZ_FMHY01000002.1"/>
</dbReference>
<evidence type="ECO:0000256" key="2">
    <source>
        <dbReference type="ARBA" id="ARBA00022898"/>
    </source>
</evidence>
<evidence type="ECO:0000313" key="5">
    <source>
        <dbReference type="Proteomes" id="UP000199696"/>
    </source>
</evidence>
<dbReference type="InterPro" id="IPR015422">
    <property type="entry name" value="PyrdxlP-dep_Trfase_small"/>
</dbReference>
<dbReference type="Gene3D" id="3.40.640.10">
    <property type="entry name" value="Type I PLP-dependent aspartate aminotransferase-like (Major domain)"/>
    <property type="match status" value="1"/>
</dbReference>
<dbReference type="OrthoDB" id="4510254at2"/>
<name>A0A1C6UIT4_9ACTN</name>
<dbReference type="Gene3D" id="3.90.1150.10">
    <property type="entry name" value="Aspartate Aminotransferase, domain 1"/>
    <property type="match status" value="1"/>
</dbReference>
<keyword evidence="5" id="KW-1185">Reference proteome</keyword>
<dbReference type="STRING" id="227316.GA0070604_2868"/>
<protein>
    <submittedName>
        <fullName evidence="4">Glutamate-1-semialdehyde 2,1-aminomutase</fullName>
    </submittedName>
</protein>
<dbReference type="AlphaFoldDB" id="A0A1C6UIT4"/>
<dbReference type="PROSITE" id="PS00600">
    <property type="entry name" value="AA_TRANSFER_CLASS_3"/>
    <property type="match status" value="1"/>
</dbReference>
<reference evidence="5" key="1">
    <citation type="submission" date="2016-06" db="EMBL/GenBank/DDBJ databases">
        <authorList>
            <person name="Varghese N."/>
            <person name="Submissions Spin"/>
        </authorList>
    </citation>
    <scope>NUCLEOTIDE SEQUENCE [LARGE SCALE GENOMIC DNA]</scope>
    <source>
        <strain evidence="5">DSM 44814</strain>
    </source>
</reference>
<comment type="similarity">
    <text evidence="3">Belongs to the class-III pyridoxal-phosphate-dependent aminotransferase family.</text>
</comment>
<dbReference type="EMBL" id="FMHY01000002">
    <property type="protein sequence ID" value="SCL53858.1"/>
    <property type="molecule type" value="Genomic_DNA"/>
</dbReference>
<dbReference type="InterPro" id="IPR005814">
    <property type="entry name" value="Aminotrans_3"/>
</dbReference>
<dbReference type="Pfam" id="PF00202">
    <property type="entry name" value="Aminotran_3"/>
    <property type="match status" value="1"/>
</dbReference>
<dbReference type="SUPFAM" id="SSF53383">
    <property type="entry name" value="PLP-dependent transferases"/>
    <property type="match status" value="1"/>
</dbReference>
<dbReference type="PANTHER" id="PTHR43713:SF3">
    <property type="entry name" value="GLUTAMATE-1-SEMIALDEHYDE 2,1-AMINOMUTASE 1, CHLOROPLASTIC-RELATED"/>
    <property type="match status" value="1"/>
</dbReference>
<dbReference type="InterPro" id="IPR015424">
    <property type="entry name" value="PyrdxlP-dep_Trfase"/>
</dbReference>
<dbReference type="CDD" id="cd00610">
    <property type="entry name" value="OAT_like"/>
    <property type="match status" value="1"/>
</dbReference>
<sequence length="442" mass="47593">MSTSTDDGHPRGRALWERARQVIPGGVNSATRLIGRPYAFTRAEGAYLWDADGNRYVDYHAAFGAILLGHRDPAVDAAAAAATAQIDLVGLGVTEHEVRMAETLREVLPSAEMTISCMSGSEATAQAARLARGVTGRRYLVKVQGGFHGWHDPFARNVISPPERAYRLDPLSSGILPDSLSGTLIAEYNDLESVETFFHAFPEQIAAIIVEPIPHNVGALLPEPGYLEGLRAITEREGAVLIFDEVITGFRHALGGYQQIAGVTPDLTTFGKAMANGYPVAGLGGSRALMENFSSAGGSVLLAGTYNGHPVGAAAALATIDRLRDTDHYPRVRRLGDLMRAGLAEVISELGIPAQVVGEGSVFVVYFVPEPVRGYRDLLGNDDDAYREFHRRMTDSGFLMLPMSLKRNHISGAHTEDDVTRTIDAARTVLTDMCADGFFSGR</sequence>
<dbReference type="InterPro" id="IPR049704">
    <property type="entry name" value="Aminotrans_3_PPA_site"/>
</dbReference>
<evidence type="ECO:0000313" key="4">
    <source>
        <dbReference type="EMBL" id="SCL53858.1"/>
    </source>
</evidence>
<dbReference type="PANTHER" id="PTHR43713">
    <property type="entry name" value="GLUTAMATE-1-SEMIALDEHYDE 2,1-AMINOMUTASE"/>
    <property type="match status" value="1"/>
</dbReference>
<dbReference type="GO" id="GO:0030170">
    <property type="term" value="F:pyridoxal phosphate binding"/>
    <property type="evidence" value="ECO:0007669"/>
    <property type="project" value="InterPro"/>
</dbReference>
<evidence type="ECO:0000256" key="1">
    <source>
        <dbReference type="ARBA" id="ARBA00001933"/>
    </source>
</evidence>